<dbReference type="RefSeq" id="WP_100726103.1">
    <property type="nucleotide sequence ID" value="NZ_JAIZBN010000001.1"/>
</dbReference>
<dbReference type="SUPFAM" id="SSF53474">
    <property type="entry name" value="alpha/beta-Hydrolases"/>
    <property type="match status" value="1"/>
</dbReference>
<dbReference type="Proteomes" id="UP000297352">
    <property type="component" value="Unassembled WGS sequence"/>
</dbReference>
<dbReference type="Proteomes" id="UP001209694">
    <property type="component" value="Unassembled WGS sequence"/>
</dbReference>
<dbReference type="GO" id="GO:0016020">
    <property type="term" value="C:membrane"/>
    <property type="evidence" value="ECO:0007669"/>
    <property type="project" value="TreeGrafter"/>
</dbReference>
<evidence type="ECO:0000313" key="5">
    <source>
        <dbReference type="Proteomes" id="UP001209694"/>
    </source>
</evidence>
<comment type="caution">
    <text evidence="2">The sequence shown here is derived from an EMBL/GenBank/DDBJ whole genome shotgun (WGS) entry which is preliminary data.</text>
</comment>
<dbReference type="Gene3D" id="3.40.50.1820">
    <property type="entry name" value="alpha/beta hydrolase"/>
    <property type="match status" value="1"/>
</dbReference>
<dbReference type="InterPro" id="IPR000073">
    <property type="entry name" value="AB_hydrolase_1"/>
</dbReference>
<name>A0A2N0AU50_9LEPT</name>
<dbReference type="InterPro" id="IPR029058">
    <property type="entry name" value="AB_hydrolase_fold"/>
</dbReference>
<evidence type="ECO:0000313" key="4">
    <source>
        <dbReference type="Proteomes" id="UP000297352"/>
    </source>
</evidence>
<dbReference type="AlphaFoldDB" id="A0A2N0AU50"/>
<dbReference type="InterPro" id="IPR050266">
    <property type="entry name" value="AB_hydrolase_sf"/>
</dbReference>
<evidence type="ECO:0000313" key="2">
    <source>
        <dbReference type="EMBL" id="MCW7514612.1"/>
    </source>
</evidence>
<dbReference type="GO" id="GO:0047372">
    <property type="term" value="F:monoacylglycerol lipase activity"/>
    <property type="evidence" value="ECO:0007669"/>
    <property type="project" value="TreeGrafter"/>
</dbReference>
<evidence type="ECO:0000259" key="1">
    <source>
        <dbReference type="Pfam" id="PF00561"/>
    </source>
</evidence>
<reference evidence="3" key="1">
    <citation type="submission" date="2018-10" db="EMBL/GenBank/DDBJ databases">
        <authorList>
            <person name="Vincent A.T."/>
            <person name="Schiettekatte O."/>
            <person name="Bourhy P."/>
            <person name="Veyrier F.J."/>
            <person name="Picardeau M."/>
        </authorList>
    </citation>
    <scope>NUCLEOTIDE SEQUENCE</scope>
    <source>
        <strain evidence="3">201702449</strain>
    </source>
</reference>
<dbReference type="EMBL" id="RQGI01000018">
    <property type="protein sequence ID" value="TGL73361.1"/>
    <property type="molecule type" value="Genomic_DNA"/>
</dbReference>
<keyword evidence="4" id="KW-1185">Reference proteome</keyword>
<organism evidence="2 5">
    <name type="scientific">Leptospira levettii</name>
    <dbReference type="NCBI Taxonomy" id="2023178"/>
    <lineage>
        <taxon>Bacteria</taxon>
        <taxon>Pseudomonadati</taxon>
        <taxon>Spirochaetota</taxon>
        <taxon>Spirochaetia</taxon>
        <taxon>Leptospirales</taxon>
        <taxon>Leptospiraceae</taxon>
        <taxon>Leptospira</taxon>
    </lineage>
</organism>
<protein>
    <submittedName>
        <fullName evidence="2">Alpha/beta hydrolase</fullName>
    </submittedName>
</protein>
<accession>A0A2N0AU50</accession>
<sequence length="301" mass="35357">MTPSLQSHINSGKSVEIDGLSFFYLDEGKGDEIILLLPGFLTTSYNYRKLIELLSTHYRVLALDFLGTGFSSRPDGPLSHRLQAHYLSPFLEKVVGDKKVHVVAFDYALPIMCFAFKDQTNQYKSLSILGGFMNLPKFKFYFPLHFLRLPIIGEIFSFLFRPPLLRFFYKWFLVKKSHHFTSEWEKTMYHLLFEGKNRKNTLEFIRNVDRSTHALREIEEGAKQFVGLRQIYIGEEDFRISPNQTEYMKETLRTSSLVFLPCKHLAMEECPTVVFEKLHYFVDSFSHKKTKTFHFNKNNKD</sequence>
<reference evidence="4" key="2">
    <citation type="journal article" date="2019" name="PLoS Negl. Trop. Dis.">
        <title>Revisiting the worldwide diversity of Leptospira species in the environment.</title>
        <authorList>
            <person name="Vincent A.T."/>
            <person name="Schiettekatte O."/>
            <person name="Bourhy P."/>
            <person name="Veyrier F.J."/>
            <person name="Picardeau M."/>
        </authorList>
    </citation>
    <scope>NUCLEOTIDE SEQUENCE [LARGE SCALE GENOMIC DNA]</scope>
    <source>
        <strain evidence="4">201702449</strain>
    </source>
</reference>
<dbReference type="PANTHER" id="PTHR43798:SF33">
    <property type="entry name" value="HYDROLASE, PUTATIVE (AFU_ORTHOLOGUE AFUA_2G14860)-RELATED"/>
    <property type="match status" value="1"/>
</dbReference>
<dbReference type="PANTHER" id="PTHR43798">
    <property type="entry name" value="MONOACYLGLYCEROL LIPASE"/>
    <property type="match status" value="1"/>
</dbReference>
<evidence type="ECO:0000313" key="3">
    <source>
        <dbReference type="EMBL" id="TGL73361.1"/>
    </source>
</evidence>
<dbReference type="GeneID" id="93340102"/>
<proteinExistence type="predicted"/>
<feature type="domain" description="AB hydrolase-1" evidence="1">
    <location>
        <begin position="33"/>
        <end position="114"/>
    </location>
</feature>
<gene>
    <name evidence="3" type="ORF">EHQ60_04670</name>
    <name evidence="2" type="ORF">ND810_05550</name>
</gene>
<dbReference type="GO" id="GO:0046464">
    <property type="term" value="P:acylglycerol catabolic process"/>
    <property type="evidence" value="ECO:0007669"/>
    <property type="project" value="TreeGrafter"/>
</dbReference>
<reference evidence="2" key="3">
    <citation type="submission" date="2022-06" db="EMBL/GenBank/DDBJ databases">
        <title>Leptospira isolates from biofilms formed at urban environments.</title>
        <authorList>
            <person name="Ribeiro P.S."/>
            <person name="Sousa T."/>
            <person name="Carvalho N."/>
            <person name="Aburjaile F."/>
            <person name="Neves F."/>
            <person name="Oliveira D."/>
            <person name="Blanco L."/>
            <person name="Lima J."/>
            <person name="Costa F."/>
            <person name="Brenig B."/>
            <person name="Soares S."/>
            <person name="Ramos R."/>
            <person name="Goes-Neto A."/>
            <person name="Matiuzzi M."/>
            <person name="Azevedo V."/>
            <person name="Ristow P."/>
        </authorList>
    </citation>
    <scope>NUCLEOTIDE SEQUENCE</scope>
    <source>
        <strain evidence="2">VSF7</strain>
    </source>
</reference>
<dbReference type="Pfam" id="PF00561">
    <property type="entry name" value="Abhydrolase_1"/>
    <property type="match status" value="1"/>
</dbReference>
<keyword evidence="2" id="KW-0378">Hydrolase</keyword>
<dbReference type="EMBL" id="JAMQQD010000002">
    <property type="protein sequence ID" value="MCW7514612.1"/>
    <property type="molecule type" value="Genomic_DNA"/>
</dbReference>